<evidence type="ECO:0000313" key="1">
    <source>
        <dbReference type="EMBL" id="ELQ76336.1"/>
    </source>
</evidence>
<name>L7JZ62_TRAHO</name>
<accession>L7JZ62</accession>
<gene>
    <name evidence="1" type="ORF">THOM_0648</name>
</gene>
<dbReference type="HOGENOM" id="CLU_3070360_0_0_1"/>
<dbReference type="InParanoid" id="L7JZ62"/>
<keyword evidence="2" id="KW-1185">Reference proteome</keyword>
<organism evidence="1 2">
    <name type="scientific">Trachipleistophora hominis</name>
    <name type="common">Microsporidian parasite</name>
    <dbReference type="NCBI Taxonomy" id="72359"/>
    <lineage>
        <taxon>Eukaryota</taxon>
        <taxon>Fungi</taxon>
        <taxon>Fungi incertae sedis</taxon>
        <taxon>Microsporidia</taxon>
        <taxon>Pleistophoridae</taxon>
        <taxon>Trachipleistophora</taxon>
    </lineage>
</organism>
<dbReference type="VEuPathDB" id="MicrosporidiaDB:THOM_0648"/>
<protein>
    <submittedName>
        <fullName evidence="1">Uncharacterized protein</fullName>
    </submittedName>
</protein>
<reference evidence="1 2" key="1">
    <citation type="journal article" date="2012" name="PLoS Pathog.">
        <title>The genome of the obligate intracellular parasite Trachipleistophora hominis: new insights into microsporidian genome dynamics and reductive evolution.</title>
        <authorList>
            <person name="Heinz E."/>
            <person name="Williams T.A."/>
            <person name="Nakjang S."/>
            <person name="Noel C.J."/>
            <person name="Swan D.C."/>
            <person name="Goldberg A.V."/>
            <person name="Harris S.R."/>
            <person name="Weinmaier T."/>
            <person name="Markert S."/>
            <person name="Becher D."/>
            <person name="Bernhardt J."/>
            <person name="Dagan T."/>
            <person name="Hacker C."/>
            <person name="Lucocq J.M."/>
            <person name="Schweder T."/>
            <person name="Rattei T."/>
            <person name="Hall N."/>
            <person name="Hirt R.P."/>
            <person name="Embley T.M."/>
        </authorList>
    </citation>
    <scope>NUCLEOTIDE SEQUENCE [LARGE SCALE GENOMIC DNA]</scope>
</reference>
<evidence type="ECO:0000313" key="2">
    <source>
        <dbReference type="Proteomes" id="UP000011185"/>
    </source>
</evidence>
<dbReference type="AlphaFoldDB" id="L7JZ62"/>
<sequence>MNMKYRGRGMNWLEKKGERMINENEVGLNEVIERMVFRKEWKEDNEEEEYKNR</sequence>
<dbReference type="Proteomes" id="UP000011185">
    <property type="component" value="Unassembled WGS sequence"/>
</dbReference>
<dbReference type="EMBL" id="JH993854">
    <property type="protein sequence ID" value="ELQ76336.1"/>
    <property type="molecule type" value="Genomic_DNA"/>
</dbReference>
<proteinExistence type="predicted"/>